<accession>A0A6C2URN1</accession>
<dbReference type="RefSeq" id="WP_136064094.1">
    <property type="nucleotide sequence ID" value="NZ_CAAHFH010000002.1"/>
</dbReference>
<dbReference type="Proteomes" id="UP000346198">
    <property type="component" value="Unassembled WGS sequence"/>
</dbReference>
<keyword evidence="3" id="KW-1185">Reference proteome</keyword>
<keyword evidence="1" id="KW-0732">Signal</keyword>
<evidence type="ECO:0000313" key="3">
    <source>
        <dbReference type="Proteomes" id="UP000346198"/>
    </source>
</evidence>
<organism evidence="2 3">
    <name type="scientific">Pontiella sulfatireligans</name>
    <dbReference type="NCBI Taxonomy" id="2750658"/>
    <lineage>
        <taxon>Bacteria</taxon>
        <taxon>Pseudomonadati</taxon>
        <taxon>Kiritimatiellota</taxon>
        <taxon>Kiritimatiellia</taxon>
        <taxon>Kiritimatiellales</taxon>
        <taxon>Pontiellaceae</taxon>
        <taxon>Pontiella</taxon>
    </lineage>
</organism>
<gene>
    <name evidence="2" type="ORF">SCARR_04698</name>
</gene>
<evidence type="ECO:0008006" key="4">
    <source>
        <dbReference type="Google" id="ProtNLM"/>
    </source>
</evidence>
<dbReference type="EMBL" id="CAAHFH010000002">
    <property type="protein sequence ID" value="VGO22613.1"/>
    <property type="molecule type" value="Genomic_DNA"/>
</dbReference>
<name>A0A6C2URN1_9BACT</name>
<protein>
    <recommendedName>
        <fullName evidence="4">DUF560 domain-containing protein</fullName>
    </recommendedName>
</protein>
<sequence length="364" mass="41971">MMPKAMPLIPLLVLLCAGAPAESTNQPPVAVWDATALVSTGVGYRNNVLRSSIATEDSAFFLSSVDASVMRLSESGAYFLLYLFGEDIRYFNAPSVDYEQIFSCTAQFVQPVGSRNEAGLEANYLYQHTIVDASVNEVDLQRVLVRGHGATLRPHWRHKAGDWEAKLEGVVLRQIYESELDDYWESGGRISLARNYGNRSMVSVGFLPMLRTYDTREQYDQSGNAEPGTDLTYSLNEADGEWRHYWDAERHWRTASKLSYLANRDNGSGYFDYDRLQLRQQVRWENDVWNISGIARFGWYLYKEQYVDNERRERSYVTLSYRIERRFGKHWMLFTAGEHEWNMSNDPLDDYRSWMASGGAGYEF</sequence>
<feature type="signal peptide" evidence="1">
    <location>
        <begin position="1"/>
        <end position="21"/>
    </location>
</feature>
<feature type="chain" id="PRO_5025665789" description="DUF560 domain-containing protein" evidence="1">
    <location>
        <begin position="22"/>
        <end position="364"/>
    </location>
</feature>
<proteinExistence type="predicted"/>
<dbReference type="AlphaFoldDB" id="A0A6C2URN1"/>
<evidence type="ECO:0000256" key="1">
    <source>
        <dbReference type="SAM" id="SignalP"/>
    </source>
</evidence>
<evidence type="ECO:0000313" key="2">
    <source>
        <dbReference type="EMBL" id="VGO22613.1"/>
    </source>
</evidence>
<reference evidence="2 3" key="1">
    <citation type="submission" date="2019-04" db="EMBL/GenBank/DDBJ databases">
        <authorList>
            <person name="Van Vliet M D."/>
        </authorList>
    </citation>
    <scope>NUCLEOTIDE SEQUENCE [LARGE SCALE GENOMIC DNA]</scope>
    <source>
        <strain evidence="2 3">F21</strain>
    </source>
</reference>